<evidence type="ECO:0000313" key="1">
    <source>
        <dbReference type="EMBL" id="KAK7473390.1"/>
    </source>
</evidence>
<gene>
    <name evidence="1" type="ORF">BaRGS_00035363</name>
</gene>
<dbReference type="Pfam" id="PF05960">
    <property type="entry name" value="DUF885"/>
    <property type="match status" value="1"/>
</dbReference>
<dbReference type="AlphaFoldDB" id="A0ABD0JEQ9"/>
<evidence type="ECO:0008006" key="3">
    <source>
        <dbReference type="Google" id="ProtNLM"/>
    </source>
</evidence>
<proteinExistence type="predicted"/>
<dbReference type="PANTHER" id="PTHR33361">
    <property type="entry name" value="GLR0591 PROTEIN"/>
    <property type="match status" value="1"/>
</dbReference>
<organism evidence="1 2">
    <name type="scientific">Batillaria attramentaria</name>
    <dbReference type="NCBI Taxonomy" id="370345"/>
    <lineage>
        <taxon>Eukaryota</taxon>
        <taxon>Metazoa</taxon>
        <taxon>Spiralia</taxon>
        <taxon>Lophotrochozoa</taxon>
        <taxon>Mollusca</taxon>
        <taxon>Gastropoda</taxon>
        <taxon>Caenogastropoda</taxon>
        <taxon>Sorbeoconcha</taxon>
        <taxon>Cerithioidea</taxon>
        <taxon>Batillariidae</taxon>
        <taxon>Batillaria</taxon>
    </lineage>
</organism>
<protein>
    <recommendedName>
        <fullName evidence="3">DUF885 domain-containing protein</fullName>
    </recommendedName>
</protein>
<sequence>MTESMDVKVMDLCAEVWSWRLAESPELATYCGIHDRDDQLDDISEEAYAKREGAVRQFLKRAEEIDPKQCSRHKQSLLMLRDQLQEYLNGTAYKCYYFPVNFLEGMHVDFIQNMYFMNFDTVDDFEKFVLRMEKLPKRIEQVQKALEKGVEVGMVMHKHSVEDVPSQLAELIAAPIEDHPLIKPFTAEDKQVSDEDLEKLKTRAKDVLASVIIPAFKKLKQFLENVYFYKLRPSESILSLPDGEKMYQQCLNFHLSCEMTPEEVHELGLTEVERIYQRISELAIREGYSHYYDYVQHVKKKDKEQFDSAKDLLNHVNDLCYNKIQPKLPALVIPAPPILANAPTGFYYAGTPDGSRPGLYHINIHNLEAIRRYELTALSLHEGEPGHHLQSAYSLREQALPDFRRYADDAKYYLAPHRFSCYTAYSEGWGLYCEALGEEMGLYEDGESLLGRYTYEILRATRLVVDTGIHAFGWSRNRAIEYIKDHTLMMDYQSISDEVHRYVTWPGQACAYKIGELKIWELRHKAEKELGAKFKLSAFHECILRCGPVPLRFLQNIVDEYIRDNQE</sequence>
<dbReference type="PANTHER" id="PTHR33361:SF2">
    <property type="entry name" value="DUF885 DOMAIN-CONTAINING PROTEIN"/>
    <property type="match status" value="1"/>
</dbReference>
<reference evidence="1 2" key="1">
    <citation type="journal article" date="2023" name="Sci. Data">
        <title>Genome assembly of the Korean intertidal mud-creeper Batillaria attramentaria.</title>
        <authorList>
            <person name="Patra A.K."/>
            <person name="Ho P.T."/>
            <person name="Jun S."/>
            <person name="Lee S.J."/>
            <person name="Kim Y."/>
            <person name="Won Y.J."/>
        </authorList>
    </citation>
    <scope>NUCLEOTIDE SEQUENCE [LARGE SCALE GENOMIC DNA]</scope>
    <source>
        <strain evidence="1">Wonlab-2016</strain>
    </source>
</reference>
<dbReference type="Proteomes" id="UP001519460">
    <property type="component" value="Unassembled WGS sequence"/>
</dbReference>
<comment type="caution">
    <text evidence="1">The sequence shown here is derived from an EMBL/GenBank/DDBJ whole genome shotgun (WGS) entry which is preliminary data.</text>
</comment>
<name>A0ABD0JEQ9_9CAEN</name>
<dbReference type="EMBL" id="JACVVK020000472">
    <property type="protein sequence ID" value="KAK7473390.1"/>
    <property type="molecule type" value="Genomic_DNA"/>
</dbReference>
<keyword evidence="2" id="KW-1185">Reference proteome</keyword>
<accession>A0ABD0JEQ9</accession>
<dbReference type="InterPro" id="IPR010281">
    <property type="entry name" value="DUF885"/>
</dbReference>
<evidence type="ECO:0000313" key="2">
    <source>
        <dbReference type="Proteomes" id="UP001519460"/>
    </source>
</evidence>